<feature type="compositionally biased region" description="Polar residues" evidence="1">
    <location>
        <begin position="50"/>
        <end position="70"/>
    </location>
</feature>
<proteinExistence type="predicted"/>
<keyword evidence="3" id="KW-1185">Reference proteome</keyword>
<reference evidence="3" key="1">
    <citation type="journal article" date="2013" name="PLoS Genet.">
        <title>The genome of Spraguea lophii and the basis of host-microsporidian interactions.</title>
        <authorList>
            <person name="Campbell S.E."/>
            <person name="Williams T.A."/>
            <person name="Yousuf A."/>
            <person name="Soanes D.M."/>
            <person name="Paszkiewicz K.H."/>
            <person name="Williams B.A.P."/>
        </authorList>
    </citation>
    <scope>NUCLEOTIDE SEQUENCE [LARGE SCALE GENOMIC DNA]</scope>
    <source>
        <strain evidence="3">42_110</strain>
    </source>
</reference>
<evidence type="ECO:0000313" key="2">
    <source>
        <dbReference type="EMBL" id="EPR78243.1"/>
    </source>
</evidence>
<feature type="region of interest" description="Disordered" evidence="1">
    <location>
        <begin position="41"/>
        <end position="98"/>
    </location>
</feature>
<organism evidence="2 3">
    <name type="scientific">Spraguea lophii (strain 42_110)</name>
    <name type="common">Microsporidian parasite</name>
    <dbReference type="NCBI Taxonomy" id="1358809"/>
    <lineage>
        <taxon>Eukaryota</taxon>
        <taxon>Fungi</taxon>
        <taxon>Fungi incertae sedis</taxon>
        <taxon>Microsporidia</taxon>
        <taxon>Spragueidae</taxon>
        <taxon>Spraguea</taxon>
    </lineage>
</organism>
<feature type="compositionally biased region" description="Basic and acidic residues" evidence="1">
    <location>
        <begin position="71"/>
        <end position="93"/>
    </location>
</feature>
<sequence>MIIRSIKMFFKDCLQPFRSPKNIDPPINIDDSVYSEISSESINNSVRNSPESSISKFDTHQTPSTASLSPKQKEHNNKSKMSVESKDRNKKYNDILPPNKNIIKNSQISINDSSASDSFARDVRAHQPFLNNISDYSLDHNNIISTYSNVHMKKKDKKFNQDLCNKMYKYYKER</sequence>
<dbReference type="Proteomes" id="UP000014978">
    <property type="component" value="Unassembled WGS sequence"/>
</dbReference>
<accession>S7XQN9</accession>
<protein>
    <submittedName>
        <fullName evidence="2">Uncharacterized protein</fullName>
    </submittedName>
</protein>
<dbReference type="InParanoid" id="S7XQN9"/>
<dbReference type="HOGENOM" id="CLU_1541101_0_0_1"/>
<dbReference type="EMBL" id="ATCN01000921">
    <property type="protein sequence ID" value="EPR78243.1"/>
    <property type="molecule type" value="Genomic_DNA"/>
</dbReference>
<evidence type="ECO:0000256" key="1">
    <source>
        <dbReference type="SAM" id="MobiDB-lite"/>
    </source>
</evidence>
<dbReference type="AlphaFoldDB" id="S7XQN9"/>
<name>S7XQN9_SPRLO</name>
<evidence type="ECO:0000313" key="3">
    <source>
        <dbReference type="Proteomes" id="UP000014978"/>
    </source>
</evidence>
<dbReference type="VEuPathDB" id="MicrosporidiaDB:SLOPH_494"/>
<comment type="caution">
    <text evidence="2">The sequence shown here is derived from an EMBL/GenBank/DDBJ whole genome shotgun (WGS) entry which is preliminary data.</text>
</comment>
<gene>
    <name evidence="2" type="ORF">SLOPH_494</name>
</gene>